<gene>
    <name evidence="1" type="ORF">SAMN06295945_1525</name>
</gene>
<dbReference type="EMBL" id="OANS01000004">
    <property type="protein sequence ID" value="SNX29160.1"/>
    <property type="molecule type" value="Genomic_DNA"/>
</dbReference>
<accession>A0A240E2R2</accession>
<evidence type="ECO:0008006" key="3">
    <source>
        <dbReference type="Google" id="ProtNLM"/>
    </source>
</evidence>
<name>A0A240E2R2_9BURK</name>
<keyword evidence="2" id="KW-1185">Reference proteome</keyword>
<reference evidence="2" key="1">
    <citation type="submission" date="2017-08" db="EMBL/GenBank/DDBJ databases">
        <authorList>
            <person name="Varghese N."/>
            <person name="Submissions S."/>
        </authorList>
    </citation>
    <scope>NUCLEOTIDE SEQUENCE [LARGE SCALE GENOMIC DNA]</scope>
    <source>
        <strain evidence="2">AP-Melu-1000-B4</strain>
    </source>
</reference>
<evidence type="ECO:0000313" key="2">
    <source>
        <dbReference type="Proteomes" id="UP000218069"/>
    </source>
</evidence>
<dbReference type="InterPro" id="IPR021250">
    <property type="entry name" value="DUF2789"/>
</dbReference>
<proteinExistence type="predicted"/>
<dbReference type="InterPro" id="IPR038086">
    <property type="entry name" value="DUF2789_sf"/>
</dbReference>
<protein>
    <recommendedName>
        <fullName evidence="3">DUF2789 domain-containing protein</fullName>
    </recommendedName>
</protein>
<organism evidence="1 2">
    <name type="scientific">Polynucleobacter meluiroseus</name>
    <dbReference type="NCBI Taxonomy" id="1938814"/>
    <lineage>
        <taxon>Bacteria</taxon>
        <taxon>Pseudomonadati</taxon>
        <taxon>Pseudomonadota</taxon>
        <taxon>Betaproteobacteria</taxon>
        <taxon>Burkholderiales</taxon>
        <taxon>Burkholderiaceae</taxon>
        <taxon>Polynucleobacter</taxon>
    </lineage>
</organism>
<evidence type="ECO:0000313" key="1">
    <source>
        <dbReference type="EMBL" id="SNX29160.1"/>
    </source>
</evidence>
<dbReference type="AlphaFoldDB" id="A0A240E2R2"/>
<dbReference type="Proteomes" id="UP000218069">
    <property type="component" value="Unassembled WGS sequence"/>
</dbReference>
<dbReference type="OrthoDB" id="5828847at2"/>
<dbReference type="Pfam" id="PF10982">
    <property type="entry name" value="DUF2789"/>
    <property type="match status" value="1"/>
</dbReference>
<dbReference type="Gene3D" id="1.10.10.1130">
    <property type="entry name" value="Uncharacterised protein PF10982, DUF2789"/>
    <property type="match status" value="1"/>
</dbReference>
<dbReference type="RefSeq" id="WP_096673986.1">
    <property type="nucleotide sequence ID" value="NZ_OANS01000004.1"/>
</dbReference>
<sequence>MKSIIHPLKDLFEQLGLASGHAEITQFIAQHAPLADSIVLAEVDFFTKDQRDFLRDELLKDAEWAAAIDLLNSQIRIPPPKNLKA</sequence>